<keyword evidence="2" id="KW-0863">Zinc-finger</keyword>
<gene>
    <name evidence="6" type="ORF">J3D65DRAFT_351913</name>
</gene>
<evidence type="ECO:0000256" key="4">
    <source>
        <dbReference type="SAM" id="MobiDB-lite"/>
    </source>
</evidence>
<sequence length="745" mass="83935">MPTQPGLEKQINSTRFLYSNINQDRRTPFLQRNLTQALNQHQSSKAQTLLSNEASTRAPSRRSWAPPNAHLASVIGSRHSSYELRLHSGLAIKPPAHSNNTTAHDSLVFTARSFLTFSLYRKEEGGPWTTRYKIGSEATLKAHRDGTATLSLLQPPTFPAQVFQGLEKEYNGGNLGTHVGPKYVLKIALQCAYPSDNNEVFKFLGIDQQRGSDGQYLRSYVHHLPRCPATDRGFEIKLANSNEKMLCKSEHTLHVDMDWVVPNMSIMEEYNRTIRLERGQGSSVPMQPMEPVRITYRCDQAGMQKPLVVQGSLCPICWMRDFRTVERLQLHMKLQHDRFHFAFKEFKPPECPSSKGVHVRLTFKERTEKPHSTGRKFQEIRWIAPTRPFDLDAFLAGDESWVEGKRRRAPLAAIAALDAKIQRRPEDVEDLPKPARKRYKVPRIIQEAEKEIVLFAMHSRRPLVEGEEISEDDNSTIPAYAVSKIRRRSPNMPRTAVEFEDKWDAYMLDERLNSDFVGEAVVRFLRHNETWIKNIPGMLNEWLNKLGELKEDGLLSAAFYKYLTSDTSTDFSDFSKAQETRVETSIDKAKDAEAGKKRKRADASDNTDPFCRPSSPKKTKLNGEQVEQPSGKENTSPKEASLPSQGPASNPLSKNSIVQTQPGRRDKPSGTTKSTTGKGGTLPKASLPDVCSCVCGKPVATTDTPAAITCANIECLREEFHLFCVGLDKRVAGWRCDDCAAPNAR</sequence>
<feature type="domain" description="Polycomb protein SUZ12-like zinc finger" evidence="5">
    <location>
        <begin position="292"/>
        <end position="345"/>
    </location>
</feature>
<evidence type="ECO:0000313" key="6">
    <source>
        <dbReference type="EMBL" id="KAK7538830.1"/>
    </source>
</evidence>
<evidence type="ECO:0000256" key="1">
    <source>
        <dbReference type="ARBA" id="ARBA00022723"/>
    </source>
</evidence>
<dbReference type="InterPro" id="IPR019786">
    <property type="entry name" value="Zinc_finger_PHD-type_CS"/>
</dbReference>
<dbReference type="PROSITE" id="PS01359">
    <property type="entry name" value="ZF_PHD_1"/>
    <property type="match status" value="1"/>
</dbReference>
<feature type="region of interest" description="Disordered" evidence="4">
    <location>
        <begin position="571"/>
        <end position="681"/>
    </location>
</feature>
<dbReference type="SUPFAM" id="SSF57903">
    <property type="entry name" value="FYVE/PHD zinc finger"/>
    <property type="match status" value="1"/>
</dbReference>
<reference evidence="6 7" key="1">
    <citation type="submission" date="2024-04" db="EMBL/GenBank/DDBJ databases">
        <title>Phyllosticta paracitricarpa is synonymous to the EU quarantine fungus P. citricarpa based on phylogenomic analyses.</title>
        <authorList>
            <consortium name="Lawrence Berkeley National Laboratory"/>
            <person name="Van ingen-buijs V.A."/>
            <person name="Van westerhoven A.C."/>
            <person name="Haridas S."/>
            <person name="Skiadas P."/>
            <person name="Martin F."/>
            <person name="Groenewald J.Z."/>
            <person name="Crous P.W."/>
            <person name="Seidl M.F."/>
        </authorList>
    </citation>
    <scope>NUCLEOTIDE SEQUENCE [LARGE SCALE GENOMIC DNA]</scope>
    <source>
        <strain evidence="6 7">CPC 17464</strain>
    </source>
</reference>
<comment type="caution">
    <text evidence="6">The sequence shown here is derived from an EMBL/GenBank/DDBJ whole genome shotgun (WGS) entry which is preliminary data.</text>
</comment>
<evidence type="ECO:0000256" key="2">
    <source>
        <dbReference type="ARBA" id="ARBA00022771"/>
    </source>
</evidence>
<dbReference type="EMBL" id="JBBPEH010000005">
    <property type="protein sequence ID" value="KAK7538830.1"/>
    <property type="molecule type" value="Genomic_DNA"/>
</dbReference>
<evidence type="ECO:0000256" key="3">
    <source>
        <dbReference type="ARBA" id="ARBA00022833"/>
    </source>
</evidence>
<feature type="region of interest" description="Disordered" evidence="4">
    <location>
        <begin position="41"/>
        <end position="66"/>
    </location>
</feature>
<dbReference type="Pfam" id="PF23320">
    <property type="entry name" value="Zn_SUZ12"/>
    <property type="match status" value="1"/>
</dbReference>
<keyword evidence="1" id="KW-0479">Metal-binding</keyword>
<feature type="compositionally biased region" description="Basic and acidic residues" evidence="4">
    <location>
        <begin position="576"/>
        <end position="595"/>
    </location>
</feature>
<dbReference type="GeneID" id="92028454"/>
<feature type="compositionally biased region" description="Polar residues" evidence="4">
    <location>
        <begin position="41"/>
        <end position="58"/>
    </location>
</feature>
<evidence type="ECO:0000313" key="7">
    <source>
        <dbReference type="Proteomes" id="UP001360953"/>
    </source>
</evidence>
<protein>
    <recommendedName>
        <fullName evidence="5">Polycomb protein SUZ12-like zinc finger domain-containing protein</fullName>
    </recommendedName>
</protein>
<organism evidence="6 7">
    <name type="scientific">Phyllosticta citribraziliensis</name>
    <dbReference type="NCBI Taxonomy" id="989973"/>
    <lineage>
        <taxon>Eukaryota</taxon>
        <taxon>Fungi</taxon>
        <taxon>Dikarya</taxon>
        <taxon>Ascomycota</taxon>
        <taxon>Pezizomycotina</taxon>
        <taxon>Dothideomycetes</taxon>
        <taxon>Dothideomycetes incertae sedis</taxon>
        <taxon>Botryosphaeriales</taxon>
        <taxon>Phyllostictaceae</taxon>
        <taxon>Phyllosticta</taxon>
    </lineage>
</organism>
<dbReference type="Proteomes" id="UP001360953">
    <property type="component" value="Unassembled WGS sequence"/>
</dbReference>
<dbReference type="InterPro" id="IPR011011">
    <property type="entry name" value="Znf_FYVE_PHD"/>
</dbReference>
<proteinExistence type="predicted"/>
<feature type="compositionally biased region" description="Polar residues" evidence="4">
    <location>
        <begin position="625"/>
        <end position="662"/>
    </location>
</feature>
<name>A0ABR1LXK7_9PEZI</name>
<dbReference type="Gene3D" id="3.30.40.10">
    <property type="entry name" value="Zinc/RING finger domain, C3HC4 (zinc finger)"/>
    <property type="match status" value="1"/>
</dbReference>
<keyword evidence="3" id="KW-0862">Zinc</keyword>
<accession>A0ABR1LXK7</accession>
<dbReference type="RefSeq" id="XP_066656517.1">
    <property type="nucleotide sequence ID" value="XM_066795548.1"/>
</dbReference>
<dbReference type="InterPro" id="IPR057540">
    <property type="entry name" value="Znf_SUZ12"/>
</dbReference>
<evidence type="ECO:0000259" key="5">
    <source>
        <dbReference type="Pfam" id="PF23320"/>
    </source>
</evidence>
<keyword evidence="7" id="KW-1185">Reference proteome</keyword>
<dbReference type="InterPro" id="IPR013083">
    <property type="entry name" value="Znf_RING/FYVE/PHD"/>
</dbReference>